<comment type="caution">
    <text evidence="3">The sequence shown here is derived from an EMBL/GenBank/DDBJ whole genome shotgun (WGS) entry which is preliminary data.</text>
</comment>
<feature type="compositionally biased region" description="Low complexity" evidence="1">
    <location>
        <begin position="610"/>
        <end position="622"/>
    </location>
</feature>
<accession>A0A9W6YW54</accession>
<feature type="region of interest" description="Disordered" evidence="1">
    <location>
        <begin position="654"/>
        <end position="825"/>
    </location>
</feature>
<feature type="region of interest" description="Disordered" evidence="1">
    <location>
        <begin position="564"/>
        <end position="629"/>
    </location>
</feature>
<feature type="region of interest" description="Disordered" evidence="1">
    <location>
        <begin position="1"/>
        <end position="31"/>
    </location>
</feature>
<evidence type="ECO:0000256" key="1">
    <source>
        <dbReference type="SAM" id="MobiDB-lite"/>
    </source>
</evidence>
<feature type="compositionally biased region" description="Polar residues" evidence="1">
    <location>
        <begin position="812"/>
        <end position="824"/>
    </location>
</feature>
<dbReference type="InterPro" id="IPR058155">
    <property type="entry name" value="Skg3/CAF120-like_PH"/>
</dbReference>
<feature type="region of interest" description="Disordered" evidence="1">
    <location>
        <begin position="838"/>
        <end position="883"/>
    </location>
</feature>
<proteinExistence type="predicted"/>
<dbReference type="PROSITE" id="PS50003">
    <property type="entry name" value="PH_DOMAIN"/>
    <property type="match status" value="1"/>
</dbReference>
<feature type="region of interest" description="Disordered" evidence="1">
    <location>
        <begin position="421"/>
        <end position="527"/>
    </location>
</feature>
<name>A0A9W6YW54_AMBMO</name>
<feature type="compositionally biased region" description="Polar residues" evidence="1">
    <location>
        <begin position="683"/>
        <end position="694"/>
    </location>
</feature>
<feature type="compositionally biased region" description="Low complexity" evidence="1">
    <location>
        <begin position="874"/>
        <end position="883"/>
    </location>
</feature>
<protein>
    <submittedName>
        <fullName evidence="3">Unnamed protein product</fullName>
    </submittedName>
</protein>
<feature type="compositionally biased region" description="Low complexity" evidence="1">
    <location>
        <begin position="479"/>
        <end position="491"/>
    </location>
</feature>
<dbReference type="SUPFAM" id="SSF50729">
    <property type="entry name" value="PH domain-like"/>
    <property type="match status" value="1"/>
</dbReference>
<feature type="compositionally biased region" description="Low complexity" evidence="1">
    <location>
        <begin position="945"/>
        <end position="963"/>
    </location>
</feature>
<sequence length="992" mass="107186">MNKIRSRSSSNTENNQQSSSRVKRISTAESRGELSPELSPIVTLLSAQTHRRYNEGVFMLLKDLDSDGNPADRVWNEVYGVLTGNQLAVWDAELLENLPIHNKQEENHIKDLENKPMYINFSDATFKALDVLPSANGDLRNVIIVSTTLKNRFLIQINSKEQFERWHAAFRLAAFEYKSLQEAYTAALLSARGSMLSDIKVVLAETKFEHEDWTSVRFGAGMPWKRCFAVIEPCLKKKKKSANGKVHFYENEKKTKKMAMATLTEADSVYAIYPENYTIIDHSTMIKMDGEVLFEKKEGAKACSIFLMPEQHSAVPGYDTLIRFMIPLMDAFQLYGRPKRLNADKTDPASLLFALPVLPQVHYMDVNDLLKLTTSATTTAWSSKQWRSAIKDILRAKVAKGYTGCGSADGILGASNIVASSARNSNSSSGSNGKRMVSPGFNPNPKLLNSLKSEHSTIDDRLDSNYTGGSGRLNPNNNQQHHQQQQQQQQQLKVPTINEPHSSKALPNVPGQGQVQTQGQQEFDEQGRPVSQNLYNIYNKYSELPPSGSTSTFDVNDITNGMNKMNISKSNSSNGVNDLFPDNDGDDDDENDTDFAGTGPKLSAPGPKYAASIGSNASGAGSQRSMSPFTDFNKEFNKAIGGSAGAGGAVAGGMAAGAGRRAGGPPSPVNVNKHPLPNAPPNMMSNGTMNSGFSNYHDARTSPEKEMFPSGSGSGAANGSRGENGNNNVKSGSNLPSLPPMGRNQNGQMVSRTGSGGQNQHRPPHPPQGGQNPNQRPPPQNQYRPQGGPIGIPSPNPGQGRSGKPILKIETETYSNPYQHTENGMPSPVVVTQPLIAKSPQIGPGRGPGPPGPGHHPMGPGGPGMRGGISTTTQQQQHYAQQQQQAYAQQQQYYAQQQQQMMMMQGHGYPQQGYPPQQHPQQGYPNQQGGYPPQQQQGGYGQQGQGQQRARQGSAGSGSAQSGFKSGSGNPYTLAGSVGGSGSFGGKNPYGH</sequence>
<organism evidence="3 4">
    <name type="scientific">Ambrosiozyma monospora</name>
    <name type="common">Yeast</name>
    <name type="synonym">Endomycopsis monosporus</name>
    <dbReference type="NCBI Taxonomy" id="43982"/>
    <lineage>
        <taxon>Eukaryota</taxon>
        <taxon>Fungi</taxon>
        <taxon>Dikarya</taxon>
        <taxon>Ascomycota</taxon>
        <taxon>Saccharomycotina</taxon>
        <taxon>Pichiomycetes</taxon>
        <taxon>Pichiales</taxon>
        <taxon>Pichiaceae</taxon>
        <taxon>Ambrosiozyma</taxon>
    </lineage>
</organism>
<dbReference type="OrthoDB" id="5563754at2759"/>
<feature type="compositionally biased region" description="Acidic residues" evidence="1">
    <location>
        <begin position="581"/>
        <end position="593"/>
    </location>
</feature>
<evidence type="ECO:0000313" key="3">
    <source>
        <dbReference type="EMBL" id="GMG29551.1"/>
    </source>
</evidence>
<gene>
    <name evidence="3" type="ORF">Amon01_000372000</name>
</gene>
<dbReference type="Gene3D" id="2.30.29.30">
    <property type="entry name" value="Pleckstrin-homology domain (PH domain)/Phosphotyrosine-binding domain (PTB)"/>
    <property type="match status" value="1"/>
</dbReference>
<keyword evidence="4" id="KW-1185">Reference proteome</keyword>
<feature type="compositionally biased region" description="Basic and acidic residues" evidence="1">
    <location>
        <begin position="452"/>
        <end position="463"/>
    </location>
</feature>
<dbReference type="AlphaFoldDB" id="A0A9W6YW54"/>
<dbReference type="EMBL" id="BSXU01001644">
    <property type="protein sequence ID" value="GMG29551.1"/>
    <property type="molecule type" value="Genomic_DNA"/>
</dbReference>
<dbReference type="Pfam" id="PF25381">
    <property type="entry name" value="PH_26"/>
    <property type="match status" value="1"/>
</dbReference>
<dbReference type="InterPro" id="IPR011993">
    <property type="entry name" value="PH-like_dom_sf"/>
</dbReference>
<feature type="compositionally biased region" description="Low complexity" evidence="1">
    <location>
        <begin position="421"/>
        <end position="432"/>
    </location>
</feature>
<dbReference type="Proteomes" id="UP001165063">
    <property type="component" value="Unassembled WGS sequence"/>
</dbReference>
<reference evidence="3" key="1">
    <citation type="submission" date="2023-04" db="EMBL/GenBank/DDBJ databases">
        <title>Ambrosiozyma monospora NBRC 1965.</title>
        <authorList>
            <person name="Ichikawa N."/>
            <person name="Sato H."/>
            <person name="Tonouchi N."/>
        </authorList>
    </citation>
    <scope>NUCLEOTIDE SEQUENCE</scope>
    <source>
        <strain evidence="3">NBRC 1965</strain>
    </source>
</reference>
<dbReference type="InterPro" id="IPR001849">
    <property type="entry name" value="PH_domain"/>
</dbReference>
<feature type="compositionally biased region" description="Low complexity" evidence="1">
    <location>
        <begin position="7"/>
        <end position="20"/>
    </location>
</feature>
<evidence type="ECO:0000259" key="2">
    <source>
        <dbReference type="PROSITE" id="PS50003"/>
    </source>
</evidence>
<feature type="domain" description="PH" evidence="2">
    <location>
        <begin position="51"/>
        <end position="175"/>
    </location>
</feature>
<feature type="compositionally biased region" description="Low complexity" evidence="1">
    <location>
        <begin position="564"/>
        <end position="580"/>
    </location>
</feature>
<dbReference type="SMART" id="SM00233">
    <property type="entry name" value="PH"/>
    <property type="match status" value="1"/>
</dbReference>
<feature type="compositionally biased region" description="Low complexity" evidence="1">
    <location>
        <begin position="906"/>
        <end position="937"/>
    </location>
</feature>
<feature type="compositionally biased region" description="Basic and acidic residues" evidence="1">
    <location>
        <begin position="697"/>
        <end position="707"/>
    </location>
</feature>
<evidence type="ECO:0000313" key="4">
    <source>
        <dbReference type="Proteomes" id="UP001165063"/>
    </source>
</evidence>
<feature type="compositionally biased region" description="Polar residues" evidence="1">
    <location>
        <begin position="743"/>
        <end position="753"/>
    </location>
</feature>
<feature type="compositionally biased region" description="Low complexity" evidence="1">
    <location>
        <begin position="511"/>
        <end position="521"/>
    </location>
</feature>
<feature type="compositionally biased region" description="Low complexity" evidence="1">
    <location>
        <begin position="715"/>
        <end position="728"/>
    </location>
</feature>
<feature type="compositionally biased region" description="Low complexity" evidence="1">
    <location>
        <begin position="781"/>
        <end position="799"/>
    </location>
</feature>
<feature type="region of interest" description="Disordered" evidence="1">
    <location>
        <begin position="906"/>
        <end position="992"/>
    </location>
</feature>